<evidence type="ECO:0000313" key="4">
    <source>
        <dbReference type="Proteomes" id="UP000032545"/>
    </source>
</evidence>
<gene>
    <name evidence="3" type="ORF">FF36_04518</name>
</gene>
<organism evidence="3 4">
    <name type="scientific">Frankia torreyi</name>
    <dbReference type="NCBI Taxonomy" id="1856"/>
    <lineage>
        <taxon>Bacteria</taxon>
        <taxon>Bacillati</taxon>
        <taxon>Actinomycetota</taxon>
        <taxon>Actinomycetes</taxon>
        <taxon>Frankiales</taxon>
        <taxon>Frankiaceae</taxon>
        <taxon>Frankia</taxon>
    </lineage>
</organism>
<evidence type="ECO:0000256" key="2">
    <source>
        <dbReference type="SAM" id="Phobius"/>
    </source>
</evidence>
<reference evidence="4" key="1">
    <citation type="submission" date="2015-02" db="EMBL/GenBank/DDBJ databases">
        <title>Draft Genome of Frankia sp. CpI1-S.</title>
        <authorList>
            <person name="Oshone R.T."/>
            <person name="Ngom M."/>
            <person name="Ghodhbane-Gtari F."/>
            <person name="Gtari M."/>
            <person name="Morris K."/>
            <person name="Thomas K."/>
            <person name="Sen A."/>
            <person name="Tisa L.S."/>
        </authorList>
    </citation>
    <scope>NUCLEOTIDE SEQUENCE [LARGE SCALE GENOMIC DNA]</scope>
    <source>
        <strain evidence="4">CpI1-S</strain>
    </source>
</reference>
<dbReference type="RefSeq" id="WP_044887040.1">
    <property type="nucleotide sequence ID" value="NZ_JYFN01000042.1"/>
</dbReference>
<feature type="region of interest" description="Disordered" evidence="1">
    <location>
        <begin position="67"/>
        <end position="91"/>
    </location>
</feature>
<evidence type="ECO:0000256" key="1">
    <source>
        <dbReference type="SAM" id="MobiDB-lite"/>
    </source>
</evidence>
<keyword evidence="2" id="KW-0812">Transmembrane</keyword>
<sequence length="91" mass="10043">MDLTLVAGIAAPATGMVGWCAWMKVRLERERTRQRLNDGLLALGKCEIDRGEHVTVELAKALRDEQVDDPMPGITGRFAPGQRQGRRARAS</sequence>
<evidence type="ECO:0000313" key="3">
    <source>
        <dbReference type="EMBL" id="KJE21178.1"/>
    </source>
</evidence>
<dbReference type="PATRIC" id="fig|1502723.3.peg.4458"/>
<feature type="transmembrane region" description="Helical" evidence="2">
    <location>
        <begin position="6"/>
        <end position="25"/>
    </location>
</feature>
<keyword evidence="2" id="KW-0472">Membrane</keyword>
<dbReference type="AlphaFoldDB" id="A0A0D8BA66"/>
<name>A0A0D8BA66_9ACTN</name>
<dbReference type="EMBL" id="JYFN01000042">
    <property type="protein sequence ID" value="KJE21178.1"/>
    <property type="molecule type" value="Genomic_DNA"/>
</dbReference>
<protein>
    <submittedName>
        <fullName evidence="3">Uncharacterized protein</fullName>
    </submittedName>
</protein>
<comment type="caution">
    <text evidence="3">The sequence shown here is derived from an EMBL/GenBank/DDBJ whole genome shotgun (WGS) entry which is preliminary data.</text>
</comment>
<keyword evidence="4" id="KW-1185">Reference proteome</keyword>
<dbReference type="Proteomes" id="UP000032545">
    <property type="component" value="Unassembled WGS sequence"/>
</dbReference>
<keyword evidence="2" id="KW-1133">Transmembrane helix</keyword>
<accession>A0A0D8BA66</accession>
<proteinExistence type="predicted"/>
<reference evidence="3 4" key="2">
    <citation type="journal article" date="2016" name="Genome Announc.">
        <title>Permanent Draft Genome Sequences for Two Variants of Frankia sp. Strain CpI1, the First Frankia Strain Isolated from Root Nodules of Comptonia peregrina.</title>
        <authorList>
            <person name="Oshone R."/>
            <person name="Hurst S.G.IV."/>
            <person name="Abebe-Akele F."/>
            <person name="Simpson S."/>
            <person name="Morris K."/>
            <person name="Thomas W.K."/>
            <person name="Tisa L.S."/>
        </authorList>
    </citation>
    <scope>NUCLEOTIDE SEQUENCE [LARGE SCALE GENOMIC DNA]</scope>
    <source>
        <strain evidence="4">CpI1-S</strain>
    </source>
</reference>